<accession>A0ABR8QG49</accession>
<dbReference type="EMBL" id="JACSQV010000012">
    <property type="protein sequence ID" value="MBD7919336.1"/>
    <property type="molecule type" value="Genomic_DNA"/>
</dbReference>
<feature type="region of interest" description="Disordered" evidence="1">
    <location>
        <begin position="1"/>
        <end position="21"/>
    </location>
</feature>
<keyword evidence="4" id="KW-1185">Reference proteome</keyword>
<gene>
    <name evidence="3" type="ORF">H9657_13760</name>
</gene>
<dbReference type="RefSeq" id="WP_191783991.1">
    <property type="nucleotide sequence ID" value="NZ_JACSQV010000012.1"/>
</dbReference>
<reference evidence="3 4" key="1">
    <citation type="submission" date="2020-08" db="EMBL/GenBank/DDBJ databases">
        <title>A Genomic Blueprint of the Chicken Gut Microbiome.</title>
        <authorList>
            <person name="Gilroy R."/>
            <person name="Ravi A."/>
            <person name="Getino M."/>
            <person name="Pursley I."/>
            <person name="Horton D.L."/>
            <person name="Alikhan N.-F."/>
            <person name="Baker D."/>
            <person name="Gharbi K."/>
            <person name="Hall N."/>
            <person name="Watson M."/>
            <person name="Adriaenssens E.M."/>
            <person name="Foster-Nyarko E."/>
            <person name="Jarju S."/>
            <person name="Secka A."/>
            <person name="Antonio M."/>
            <person name="Oren A."/>
            <person name="Chaudhuri R."/>
            <person name="La Ragione R.M."/>
            <person name="Hildebrand F."/>
            <person name="Pallen M.J."/>
        </authorList>
    </citation>
    <scope>NUCLEOTIDE SEQUENCE [LARGE SCALE GENOMIC DNA]</scope>
    <source>
        <strain evidence="3 4">Sa3CUA2</strain>
    </source>
</reference>
<evidence type="ECO:0000256" key="2">
    <source>
        <dbReference type="SAM" id="Phobius"/>
    </source>
</evidence>
<name>A0ABR8QG49_9CELL</name>
<keyword evidence="2" id="KW-0472">Membrane</keyword>
<evidence type="ECO:0008006" key="5">
    <source>
        <dbReference type="Google" id="ProtNLM"/>
    </source>
</evidence>
<sequence>MSPSSPDVAPGGSPQRPPGEAVPFRATAMERRPVAPWVPDRTTYRRRRRLAVVVSGLLAVPFLWCVAAMVVTLYRGGDTRLGMVPYVMSLYALVVGLLVAVPLWRRARDARHALLPRIDDLPSAVCHRGLDASVELPRRW</sequence>
<keyword evidence="2" id="KW-0812">Transmembrane</keyword>
<evidence type="ECO:0000256" key="1">
    <source>
        <dbReference type="SAM" id="MobiDB-lite"/>
    </source>
</evidence>
<dbReference type="Proteomes" id="UP000604241">
    <property type="component" value="Unassembled WGS sequence"/>
</dbReference>
<feature type="transmembrane region" description="Helical" evidence="2">
    <location>
        <begin position="86"/>
        <end position="104"/>
    </location>
</feature>
<protein>
    <recommendedName>
        <fullName evidence="5">Integral membrane protein</fullName>
    </recommendedName>
</protein>
<feature type="transmembrane region" description="Helical" evidence="2">
    <location>
        <begin position="50"/>
        <end position="74"/>
    </location>
</feature>
<evidence type="ECO:0000313" key="3">
    <source>
        <dbReference type="EMBL" id="MBD7919336.1"/>
    </source>
</evidence>
<organism evidence="3 4">
    <name type="scientific">Cellulomonas avistercoris</name>
    <dbReference type="NCBI Taxonomy" id="2762242"/>
    <lineage>
        <taxon>Bacteria</taxon>
        <taxon>Bacillati</taxon>
        <taxon>Actinomycetota</taxon>
        <taxon>Actinomycetes</taxon>
        <taxon>Micrococcales</taxon>
        <taxon>Cellulomonadaceae</taxon>
        <taxon>Cellulomonas</taxon>
    </lineage>
</organism>
<keyword evidence="2" id="KW-1133">Transmembrane helix</keyword>
<evidence type="ECO:0000313" key="4">
    <source>
        <dbReference type="Proteomes" id="UP000604241"/>
    </source>
</evidence>
<proteinExistence type="predicted"/>
<comment type="caution">
    <text evidence="3">The sequence shown here is derived from an EMBL/GenBank/DDBJ whole genome shotgun (WGS) entry which is preliminary data.</text>
</comment>